<dbReference type="Pfam" id="PF00561">
    <property type="entry name" value="Abhydrolase_1"/>
    <property type="match status" value="1"/>
</dbReference>
<dbReference type="InterPro" id="IPR000073">
    <property type="entry name" value="AB_hydrolase_1"/>
</dbReference>
<dbReference type="InterPro" id="IPR029058">
    <property type="entry name" value="AB_hydrolase_fold"/>
</dbReference>
<protein>
    <submittedName>
        <fullName evidence="2">Putative hydrolase</fullName>
    </submittedName>
</protein>
<dbReference type="eggNOG" id="COG2267">
    <property type="taxonomic scope" value="Bacteria"/>
</dbReference>
<feature type="domain" description="AB hydrolase-1" evidence="1">
    <location>
        <begin position="30"/>
        <end position="260"/>
    </location>
</feature>
<dbReference type="GO" id="GO:0016787">
    <property type="term" value="F:hydrolase activity"/>
    <property type="evidence" value="ECO:0007669"/>
    <property type="project" value="UniProtKB-KW"/>
</dbReference>
<accession>A0A0H3D2W3</accession>
<dbReference type="PANTHER" id="PTHR43798">
    <property type="entry name" value="MONOACYLGLYCEROL LIPASE"/>
    <property type="match status" value="1"/>
</dbReference>
<dbReference type="PANTHER" id="PTHR43798:SF33">
    <property type="entry name" value="HYDROLASE, PUTATIVE (AFU_ORTHOLOGUE AFUA_2G14860)-RELATED"/>
    <property type="match status" value="1"/>
</dbReference>
<dbReference type="GeneID" id="92871253"/>
<dbReference type="SUPFAM" id="SSF53474">
    <property type="entry name" value="alpha/beta-Hydrolases"/>
    <property type="match status" value="1"/>
</dbReference>
<dbReference type="GO" id="GO:0016020">
    <property type="term" value="C:membrane"/>
    <property type="evidence" value="ECO:0007669"/>
    <property type="project" value="TreeGrafter"/>
</dbReference>
<dbReference type="PRINTS" id="PR00111">
    <property type="entry name" value="ABHYDROLASE"/>
</dbReference>
<dbReference type="EMBL" id="CP002000">
    <property type="protein sequence ID" value="ADJ45285.1"/>
    <property type="molecule type" value="Genomic_DNA"/>
</dbReference>
<dbReference type="AlphaFoldDB" id="A0A0H3D2W3"/>
<name>A0A0H3D2W3_AMYMU</name>
<dbReference type="Gene3D" id="3.40.50.1820">
    <property type="entry name" value="alpha/beta hydrolase"/>
    <property type="match status" value="1"/>
</dbReference>
<gene>
    <name evidence="2" type="ordered locus">AMED_3499</name>
</gene>
<evidence type="ECO:0000313" key="3">
    <source>
        <dbReference type="Proteomes" id="UP000000328"/>
    </source>
</evidence>
<organism evidence="2 3">
    <name type="scientific">Amycolatopsis mediterranei (strain U-32)</name>
    <dbReference type="NCBI Taxonomy" id="749927"/>
    <lineage>
        <taxon>Bacteria</taxon>
        <taxon>Bacillati</taxon>
        <taxon>Actinomycetota</taxon>
        <taxon>Actinomycetes</taxon>
        <taxon>Pseudonocardiales</taxon>
        <taxon>Pseudonocardiaceae</taxon>
        <taxon>Amycolatopsis</taxon>
    </lineage>
</organism>
<keyword evidence="2" id="KW-0378">Hydrolase</keyword>
<dbReference type="HOGENOM" id="CLU_936653_0_0_11"/>
<dbReference type="KEGG" id="amd:AMED_3499"/>
<proteinExistence type="predicted"/>
<evidence type="ECO:0000313" key="2">
    <source>
        <dbReference type="EMBL" id="ADJ45285.1"/>
    </source>
</evidence>
<dbReference type="Proteomes" id="UP000000328">
    <property type="component" value="Chromosome"/>
</dbReference>
<dbReference type="RefSeq" id="WP_013225357.1">
    <property type="nucleotide sequence ID" value="NC_014318.1"/>
</dbReference>
<evidence type="ECO:0000259" key="1">
    <source>
        <dbReference type="Pfam" id="PF00561"/>
    </source>
</evidence>
<sequence>MREEVVRPLTLGGTRFSYRLLRHPAPRTEPVIVLGGGFQGSRGWPHMEDRITPVADFVTADLPGVGGSDSLPPGAGTEFAGAAVDRILDDLGAPLVNLFGYSYGAELAFGCAQRHPHRIARLMLGGVVSHTSSAQRESLRLAAGHLERGDTENFAAVAAGMQLCLDEDRHIPRRSLVYRYVKRSMQHVAVEVPDVLAYLQRSLISSPSFDGGLSGVPALVFTGEHDSITTPDRQRAFAATIRGSRFAAIKDSDHWVVLERAADVADLTVRFFTDQPWDAAPYVAPPPA</sequence>
<dbReference type="PATRIC" id="fig|749927.5.peg.3615"/>
<reference evidence="2 3" key="1">
    <citation type="journal article" date="2010" name="Cell Res.">
        <title>Complete genome sequence of the rifamycin SV-producing Amycolatopsis mediterranei U32 revealed its genetic characteristics in phylogeny and metabolism.</title>
        <authorList>
            <person name="Zhao W."/>
            <person name="Zhong Y."/>
            <person name="Yuan H."/>
            <person name="Wang J."/>
            <person name="Zheng H."/>
            <person name="Wang Y."/>
            <person name="Cen X."/>
            <person name="Xu F."/>
            <person name="Bai J."/>
            <person name="Han X."/>
            <person name="Lu G."/>
            <person name="Zhu Y."/>
            <person name="Shao Z."/>
            <person name="Yan H."/>
            <person name="Li C."/>
            <person name="Peng N."/>
            <person name="Zhang Z."/>
            <person name="Zhang Y."/>
            <person name="Lin W."/>
            <person name="Fan Y."/>
            <person name="Qin Z."/>
            <person name="Hu Y."/>
            <person name="Zhu B."/>
            <person name="Wang S."/>
            <person name="Ding X."/>
            <person name="Zhao G.P."/>
        </authorList>
    </citation>
    <scope>NUCLEOTIDE SEQUENCE [LARGE SCALE GENOMIC DNA]</scope>
    <source>
        <strain evidence="3">U-32</strain>
    </source>
</reference>
<dbReference type="InterPro" id="IPR050266">
    <property type="entry name" value="AB_hydrolase_sf"/>
</dbReference>
<dbReference type="OrthoDB" id="3601922at2"/>